<reference evidence="1" key="1">
    <citation type="submission" date="2014-11" db="EMBL/GenBank/DDBJ databases">
        <authorList>
            <person name="Amaro Gonzalez C."/>
        </authorList>
    </citation>
    <scope>NUCLEOTIDE SEQUENCE</scope>
</reference>
<dbReference type="AlphaFoldDB" id="A0A0E9XZV4"/>
<sequence>MHTYIQTHTHPHTYTQTYLLYIHWSIQNTKKASIVRFMLNIILCAIQTKCYYFAEIIVLFICTVYHKITKTH</sequence>
<reference evidence="1" key="2">
    <citation type="journal article" date="2015" name="Fish Shellfish Immunol.">
        <title>Early steps in the European eel (Anguilla anguilla)-Vibrio vulnificus interaction in the gills: Role of the RtxA13 toxin.</title>
        <authorList>
            <person name="Callol A."/>
            <person name="Pajuelo D."/>
            <person name="Ebbesson L."/>
            <person name="Teles M."/>
            <person name="MacKenzie S."/>
            <person name="Amaro C."/>
        </authorList>
    </citation>
    <scope>NUCLEOTIDE SEQUENCE</scope>
</reference>
<accession>A0A0E9XZV4</accession>
<dbReference type="EMBL" id="GBXM01000621">
    <property type="protein sequence ID" value="JAI07957.1"/>
    <property type="molecule type" value="Transcribed_RNA"/>
</dbReference>
<protein>
    <submittedName>
        <fullName evidence="1">Uncharacterized protein</fullName>
    </submittedName>
</protein>
<name>A0A0E9XZV4_ANGAN</name>
<organism evidence="1">
    <name type="scientific">Anguilla anguilla</name>
    <name type="common">European freshwater eel</name>
    <name type="synonym">Muraena anguilla</name>
    <dbReference type="NCBI Taxonomy" id="7936"/>
    <lineage>
        <taxon>Eukaryota</taxon>
        <taxon>Metazoa</taxon>
        <taxon>Chordata</taxon>
        <taxon>Craniata</taxon>
        <taxon>Vertebrata</taxon>
        <taxon>Euteleostomi</taxon>
        <taxon>Actinopterygii</taxon>
        <taxon>Neopterygii</taxon>
        <taxon>Teleostei</taxon>
        <taxon>Anguilliformes</taxon>
        <taxon>Anguillidae</taxon>
        <taxon>Anguilla</taxon>
    </lineage>
</organism>
<proteinExistence type="predicted"/>
<evidence type="ECO:0000313" key="1">
    <source>
        <dbReference type="EMBL" id="JAI07957.1"/>
    </source>
</evidence>